<keyword evidence="3" id="KW-1185">Reference proteome</keyword>
<dbReference type="SUPFAM" id="SSF81383">
    <property type="entry name" value="F-box domain"/>
    <property type="match status" value="1"/>
</dbReference>
<gene>
    <name evidence="2" type="ORF">Zmor_010919</name>
</gene>
<evidence type="ECO:0000259" key="1">
    <source>
        <dbReference type="PROSITE" id="PS50181"/>
    </source>
</evidence>
<comment type="caution">
    <text evidence="2">The sequence shown here is derived from an EMBL/GenBank/DDBJ whole genome shotgun (WGS) entry which is preliminary data.</text>
</comment>
<dbReference type="InterPro" id="IPR001810">
    <property type="entry name" value="F-box_dom"/>
</dbReference>
<dbReference type="PANTHER" id="PTHR15537">
    <property type="entry name" value="F-BOX ONLY PROTEIN 7"/>
    <property type="match status" value="1"/>
</dbReference>
<evidence type="ECO:0000313" key="2">
    <source>
        <dbReference type="EMBL" id="KAJ3659218.1"/>
    </source>
</evidence>
<protein>
    <recommendedName>
        <fullName evidence="1">F-box domain-containing protein</fullName>
    </recommendedName>
</protein>
<dbReference type="PROSITE" id="PS50181">
    <property type="entry name" value="FBOX"/>
    <property type="match status" value="1"/>
</dbReference>
<reference evidence="2" key="1">
    <citation type="journal article" date="2023" name="G3 (Bethesda)">
        <title>Whole genome assemblies of Zophobas morio and Tenebrio molitor.</title>
        <authorList>
            <person name="Kaur S."/>
            <person name="Stinson S.A."/>
            <person name="diCenzo G.C."/>
        </authorList>
    </citation>
    <scope>NUCLEOTIDE SEQUENCE</scope>
    <source>
        <strain evidence="2">QUZm001</strain>
    </source>
</reference>
<proteinExistence type="predicted"/>
<sequence length="261" mass="30282">MEPMLLEDYKYGEMPQTVANLLEFFQTRNITPDRSDIVVGFLHILMLETGFVDKNCTDSVQDCDFNYQRLLRHSKTLPQSWKRTSSYQMDFILNSCPHIACSIVCVDVSDDLQINCTIKDIAWYSLLVDPLTYFTSSKINLGSFGFQNLRHLSRNFKDSIAFPAKTEIVNTCKGICACFQHLPQELLVKIMCYLETEDVLRLAETCRDVCLSAQDSSLWVKLLHRDSRRKHIVKSYGELKFLYKIKFAPILNKILNRQRVL</sequence>
<feature type="domain" description="F-box" evidence="1">
    <location>
        <begin position="176"/>
        <end position="222"/>
    </location>
</feature>
<dbReference type="GO" id="GO:0019901">
    <property type="term" value="F:protein kinase binding"/>
    <property type="evidence" value="ECO:0007669"/>
    <property type="project" value="InterPro"/>
</dbReference>
<evidence type="ECO:0000313" key="3">
    <source>
        <dbReference type="Proteomes" id="UP001168821"/>
    </source>
</evidence>
<accession>A0AA38IJM7</accession>
<dbReference type="EMBL" id="JALNTZ010000003">
    <property type="protein sequence ID" value="KAJ3659218.1"/>
    <property type="molecule type" value="Genomic_DNA"/>
</dbReference>
<dbReference type="GO" id="GO:1903599">
    <property type="term" value="P:positive regulation of autophagy of mitochondrion"/>
    <property type="evidence" value="ECO:0007669"/>
    <property type="project" value="TreeGrafter"/>
</dbReference>
<name>A0AA38IJM7_9CUCU</name>
<dbReference type="AlphaFoldDB" id="A0AA38IJM7"/>
<dbReference type="InterPro" id="IPR047118">
    <property type="entry name" value="Fbxo7"/>
</dbReference>
<dbReference type="InterPro" id="IPR036047">
    <property type="entry name" value="F-box-like_dom_sf"/>
</dbReference>
<dbReference type="PANTHER" id="PTHR15537:SF2">
    <property type="entry name" value="F-BOX ONLY PROTEIN 7"/>
    <property type="match status" value="1"/>
</dbReference>
<organism evidence="2 3">
    <name type="scientific">Zophobas morio</name>
    <dbReference type="NCBI Taxonomy" id="2755281"/>
    <lineage>
        <taxon>Eukaryota</taxon>
        <taxon>Metazoa</taxon>
        <taxon>Ecdysozoa</taxon>
        <taxon>Arthropoda</taxon>
        <taxon>Hexapoda</taxon>
        <taxon>Insecta</taxon>
        <taxon>Pterygota</taxon>
        <taxon>Neoptera</taxon>
        <taxon>Endopterygota</taxon>
        <taxon>Coleoptera</taxon>
        <taxon>Polyphaga</taxon>
        <taxon>Cucujiformia</taxon>
        <taxon>Tenebrionidae</taxon>
        <taxon>Zophobas</taxon>
    </lineage>
</organism>
<dbReference type="Pfam" id="PF12937">
    <property type="entry name" value="F-box-like"/>
    <property type="match status" value="1"/>
</dbReference>
<dbReference type="Gene3D" id="3.40.1000.30">
    <property type="match status" value="1"/>
</dbReference>
<dbReference type="Gene3D" id="1.20.1280.50">
    <property type="match status" value="1"/>
</dbReference>
<dbReference type="Proteomes" id="UP001168821">
    <property type="component" value="Unassembled WGS sequence"/>
</dbReference>